<keyword evidence="10" id="KW-1185">Reference proteome</keyword>
<evidence type="ECO:0000256" key="5">
    <source>
        <dbReference type="ARBA" id="ARBA00022827"/>
    </source>
</evidence>
<proteinExistence type="inferred from homology"/>
<dbReference type="OrthoDB" id="9796623at2"/>
<dbReference type="InterPro" id="IPR036188">
    <property type="entry name" value="FAD/NAD-bd_sf"/>
</dbReference>
<evidence type="ECO:0000256" key="2">
    <source>
        <dbReference type="ARBA" id="ARBA00004749"/>
    </source>
</evidence>
<dbReference type="Gene3D" id="3.50.50.60">
    <property type="entry name" value="FAD/NAD(P)-binding domain"/>
    <property type="match status" value="2"/>
</dbReference>
<feature type="domain" description="FAD-binding" evidence="8">
    <location>
        <begin position="14"/>
        <end position="323"/>
    </location>
</feature>
<dbReference type="PRINTS" id="PR00420">
    <property type="entry name" value="RNGMNOXGNASE"/>
</dbReference>
<dbReference type="PROSITE" id="PS01304">
    <property type="entry name" value="UBIH"/>
    <property type="match status" value="1"/>
</dbReference>
<dbReference type="AlphaFoldDB" id="A0A316JDW1"/>
<keyword evidence="7" id="KW-0503">Monooxygenase</keyword>
<evidence type="ECO:0000313" key="9">
    <source>
        <dbReference type="EMBL" id="PWL19636.1"/>
    </source>
</evidence>
<evidence type="ECO:0000256" key="3">
    <source>
        <dbReference type="ARBA" id="ARBA00005349"/>
    </source>
</evidence>
<dbReference type="Pfam" id="PF01494">
    <property type="entry name" value="FAD_binding_3"/>
    <property type="match status" value="1"/>
</dbReference>
<dbReference type="InterPro" id="IPR051205">
    <property type="entry name" value="UbiH/COQ6_monooxygenase"/>
</dbReference>
<reference evidence="9 10" key="1">
    <citation type="submission" date="2018-05" db="EMBL/GenBank/DDBJ databases">
        <title>Comparative genomic sequence analysis between strain HN4 and CCM 8460T (Falsochrobactrum ovis) will provide more evidence to prove that HN4 is a new species of Falsochrobactrum.</title>
        <authorList>
            <person name="Lyu W."/>
            <person name="Sun L."/>
            <person name="Yao L."/>
        </authorList>
    </citation>
    <scope>NUCLEOTIDE SEQUENCE [LARGE SCALE GENOMIC DNA]</scope>
    <source>
        <strain evidence="9 10">HN4</strain>
    </source>
</reference>
<dbReference type="InterPro" id="IPR018168">
    <property type="entry name" value="Ubi_Hdrlase_CS"/>
</dbReference>
<name>A0A316JDW1_9HYPH</name>
<dbReference type="UniPathway" id="UPA00232"/>
<gene>
    <name evidence="9" type="ORF">DKP76_03605</name>
</gene>
<comment type="similarity">
    <text evidence="3">Belongs to the UbiH/COQ6 family.</text>
</comment>
<dbReference type="GO" id="GO:0004497">
    <property type="term" value="F:monooxygenase activity"/>
    <property type="evidence" value="ECO:0007669"/>
    <property type="project" value="UniProtKB-KW"/>
</dbReference>
<dbReference type="EMBL" id="QGDB01000001">
    <property type="protein sequence ID" value="PWL19636.1"/>
    <property type="molecule type" value="Genomic_DNA"/>
</dbReference>
<protein>
    <submittedName>
        <fullName evidence="9">Ubiquinone biosynthesis hydroxylase</fullName>
    </submittedName>
</protein>
<dbReference type="GO" id="GO:0110142">
    <property type="term" value="C:ubiquinone biosynthesis complex"/>
    <property type="evidence" value="ECO:0007669"/>
    <property type="project" value="UniProtKB-ARBA"/>
</dbReference>
<dbReference type="RefSeq" id="WP_109705023.1">
    <property type="nucleotide sequence ID" value="NZ_QGDB01000001.1"/>
</dbReference>
<comment type="cofactor">
    <cofactor evidence="1">
        <name>FAD</name>
        <dbReference type="ChEBI" id="CHEBI:57692"/>
    </cofactor>
</comment>
<evidence type="ECO:0000259" key="8">
    <source>
        <dbReference type="Pfam" id="PF01494"/>
    </source>
</evidence>
<dbReference type="Proteomes" id="UP000245865">
    <property type="component" value="Unassembled WGS sequence"/>
</dbReference>
<evidence type="ECO:0000256" key="1">
    <source>
        <dbReference type="ARBA" id="ARBA00001974"/>
    </source>
</evidence>
<dbReference type="SUPFAM" id="SSF51905">
    <property type="entry name" value="FAD/NAD(P)-binding domain"/>
    <property type="match status" value="1"/>
</dbReference>
<comment type="caution">
    <text evidence="9">The sequence shown here is derived from an EMBL/GenBank/DDBJ whole genome shotgun (WGS) entry which is preliminary data.</text>
</comment>
<evidence type="ECO:0000256" key="6">
    <source>
        <dbReference type="ARBA" id="ARBA00023002"/>
    </source>
</evidence>
<keyword evidence="4" id="KW-0285">Flavoprotein</keyword>
<comment type="pathway">
    <text evidence="2">Cofactor biosynthesis; ubiquinone biosynthesis.</text>
</comment>
<keyword evidence="9" id="KW-0830">Ubiquinone</keyword>
<dbReference type="GO" id="GO:0016705">
    <property type="term" value="F:oxidoreductase activity, acting on paired donors, with incorporation or reduction of molecular oxygen"/>
    <property type="evidence" value="ECO:0007669"/>
    <property type="project" value="InterPro"/>
</dbReference>
<keyword evidence="5" id="KW-0274">FAD</keyword>
<dbReference type="NCBIfam" id="TIGR01988">
    <property type="entry name" value="Ubi-OHases"/>
    <property type="match status" value="1"/>
</dbReference>
<keyword evidence="6" id="KW-0560">Oxidoreductase</keyword>
<dbReference type="PANTHER" id="PTHR43876:SF7">
    <property type="entry name" value="UBIQUINONE BIOSYNTHESIS MONOOXYGENASE COQ6, MITOCHONDRIAL"/>
    <property type="match status" value="1"/>
</dbReference>
<dbReference type="NCBIfam" id="NF005599">
    <property type="entry name" value="PRK07333.1"/>
    <property type="match status" value="1"/>
</dbReference>
<dbReference type="PANTHER" id="PTHR43876">
    <property type="entry name" value="UBIQUINONE BIOSYNTHESIS MONOOXYGENASE COQ6, MITOCHONDRIAL"/>
    <property type="match status" value="1"/>
</dbReference>
<evidence type="ECO:0000313" key="10">
    <source>
        <dbReference type="Proteomes" id="UP000245865"/>
    </source>
</evidence>
<organism evidence="9 10">
    <name type="scientific">Falsochrobactrum shanghaiense</name>
    <dbReference type="NCBI Taxonomy" id="2201899"/>
    <lineage>
        <taxon>Bacteria</taxon>
        <taxon>Pseudomonadati</taxon>
        <taxon>Pseudomonadota</taxon>
        <taxon>Alphaproteobacteria</taxon>
        <taxon>Hyphomicrobiales</taxon>
        <taxon>Brucellaceae</taxon>
        <taxon>Falsochrobactrum</taxon>
    </lineage>
</organism>
<accession>A0A316JDW1</accession>
<sequence length="414" mass="44746">MSAGKKQETTAMDDVVIAGGGYVGLVTAVSIKSAAPHLSVTVIDAAPAGAWKTDPRASSIAAAAARMLDKIGCWQEIVTQAQPITEMVITDSRTSDPVRPVFLTFAGDVNPGEPFAHMVENRVLNTALHNRADELGITFIEAVTVENFQTGPEAVSVRLGNGDTLRTRLLIAADGAKSRLRDQAGIKTVNWDYGQSGIVCNVSHEHPHNGRADEHFLPAGPFAILPLPGNRSSLVWAERTADAERLIRADDFVFEAELEQRFGHRLGALTIEGPRRAFPLGLTLVREYVKPRFALVGDAAHRIHPIAGQGLNLGFRDAAAIAEIVVETDRLGLDIGSFAALERYQGWRRFDTVQMGVTTDILTRLFANDNPAIRSIRDIGLGLVDRVPALKNYFIKQAAGLSGDTPRLLQGEPI</sequence>
<dbReference type="InterPro" id="IPR010971">
    <property type="entry name" value="UbiH/COQ6"/>
</dbReference>
<dbReference type="FunFam" id="3.50.50.60:FF:000021">
    <property type="entry name" value="Ubiquinone biosynthesis monooxygenase COQ6"/>
    <property type="match status" value="1"/>
</dbReference>
<evidence type="ECO:0000256" key="4">
    <source>
        <dbReference type="ARBA" id="ARBA00022630"/>
    </source>
</evidence>
<dbReference type="GO" id="GO:0006744">
    <property type="term" value="P:ubiquinone biosynthetic process"/>
    <property type="evidence" value="ECO:0007669"/>
    <property type="project" value="UniProtKB-UniPathway"/>
</dbReference>
<dbReference type="GO" id="GO:0071949">
    <property type="term" value="F:FAD binding"/>
    <property type="evidence" value="ECO:0007669"/>
    <property type="project" value="InterPro"/>
</dbReference>
<dbReference type="InterPro" id="IPR002938">
    <property type="entry name" value="FAD-bd"/>
</dbReference>
<evidence type="ECO:0000256" key="7">
    <source>
        <dbReference type="ARBA" id="ARBA00023033"/>
    </source>
</evidence>